<feature type="compositionally biased region" description="Basic and acidic residues" evidence="10">
    <location>
        <begin position="20"/>
        <end position="29"/>
    </location>
</feature>
<feature type="compositionally biased region" description="Low complexity" evidence="10">
    <location>
        <begin position="8"/>
        <end position="19"/>
    </location>
</feature>
<feature type="domain" description="RING-type" evidence="13">
    <location>
        <begin position="831"/>
        <end position="1043"/>
    </location>
</feature>
<dbReference type="Pfam" id="PF00097">
    <property type="entry name" value="zf-C3HC4"/>
    <property type="match status" value="1"/>
</dbReference>
<keyword evidence="7" id="KW-0833">Ubl conjugation pathway</keyword>
<accession>A0AA38NJT7</accession>
<feature type="compositionally biased region" description="Basic and acidic residues" evidence="10">
    <location>
        <begin position="60"/>
        <end position="75"/>
    </location>
</feature>
<dbReference type="Gene3D" id="4.10.1000.10">
    <property type="entry name" value="Zinc finger, CCCH-type"/>
    <property type="match status" value="1"/>
</dbReference>
<dbReference type="SUPFAM" id="SSF54928">
    <property type="entry name" value="RNA-binding domain, RBD"/>
    <property type="match status" value="1"/>
</dbReference>
<dbReference type="PROSITE" id="PS00518">
    <property type="entry name" value="ZF_RING_1"/>
    <property type="match status" value="1"/>
</dbReference>
<keyword evidence="8 9" id="KW-0862">Zinc</keyword>
<dbReference type="GO" id="GO:0003676">
    <property type="term" value="F:nucleic acid binding"/>
    <property type="evidence" value="ECO:0007669"/>
    <property type="project" value="InterPro"/>
</dbReference>
<dbReference type="Pfam" id="PF01485">
    <property type="entry name" value="IBR"/>
    <property type="match status" value="1"/>
</dbReference>
<dbReference type="SUPFAM" id="SSF57850">
    <property type="entry name" value="RING/U-box"/>
    <property type="match status" value="2"/>
</dbReference>
<evidence type="ECO:0000256" key="10">
    <source>
        <dbReference type="SAM" id="MobiDB-lite"/>
    </source>
</evidence>
<evidence type="ECO:0000259" key="12">
    <source>
        <dbReference type="PROSITE" id="PS50103"/>
    </source>
</evidence>
<dbReference type="CDD" id="cd20335">
    <property type="entry name" value="BRcat_RBR"/>
    <property type="match status" value="1"/>
</dbReference>
<dbReference type="CDD" id="cd22585">
    <property type="entry name" value="Rcat_RBR_DEAH12-like"/>
    <property type="match status" value="1"/>
</dbReference>
<feature type="zinc finger region" description="C3H1-type" evidence="9">
    <location>
        <begin position="301"/>
        <end position="328"/>
    </location>
</feature>
<dbReference type="InterPro" id="IPR013083">
    <property type="entry name" value="Znf_RING/FYVE/PHD"/>
</dbReference>
<dbReference type="PANTHER" id="PTHR11685">
    <property type="entry name" value="RBR FAMILY RING FINGER AND IBR DOMAIN-CONTAINING"/>
    <property type="match status" value="1"/>
</dbReference>
<feature type="compositionally biased region" description="Polar residues" evidence="10">
    <location>
        <begin position="43"/>
        <end position="59"/>
    </location>
</feature>
<dbReference type="InterPro" id="IPR017907">
    <property type="entry name" value="Znf_RING_CS"/>
</dbReference>
<dbReference type="InterPro" id="IPR031127">
    <property type="entry name" value="E3_UB_ligase_RBR"/>
</dbReference>
<proteinExistence type="predicted"/>
<comment type="catalytic activity">
    <reaction evidence="1">
        <text>[E2 ubiquitin-conjugating enzyme]-S-ubiquitinyl-L-cysteine + [acceptor protein]-L-lysine = [E2 ubiquitin-conjugating enzyme]-L-cysteine + [acceptor protein]-N(6)-ubiquitinyl-L-lysine.</text>
        <dbReference type="EC" id="2.3.2.31"/>
    </reaction>
</comment>
<evidence type="ECO:0000256" key="2">
    <source>
        <dbReference type="ARBA" id="ARBA00012251"/>
    </source>
</evidence>
<dbReference type="Proteomes" id="UP001163798">
    <property type="component" value="Unassembled WGS sequence"/>
</dbReference>
<evidence type="ECO:0000259" key="13">
    <source>
        <dbReference type="PROSITE" id="PS51873"/>
    </source>
</evidence>
<evidence type="ECO:0000256" key="1">
    <source>
        <dbReference type="ARBA" id="ARBA00001798"/>
    </source>
</evidence>
<feature type="domain" description="C3H1-type" evidence="12">
    <location>
        <begin position="116"/>
        <end position="143"/>
    </location>
</feature>
<dbReference type="Pfam" id="PF22191">
    <property type="entry name" value="IBR_1"/>
    <property type="match status" value="1"/>
</dbReference>
<dbReference type="InterPro" id="IPR036855">
    <property type="entry name" value="Znf_CCCH_sf"/>
</dbReference>
<feature type="region of interest" description="Disordered" evidence="10">
    <location>
        <begin position="1"/>
        <end position="75"/>
    </location>
</feature>
<dbReference type="EC" id="2.3.2.31" evidence="2"/>
<dbReference type="GO" id="GO:0016567">
    <property type="term" value="P:protein ubiquitination"/>
    <property type="evidence" value="ECO:0007669"/>
    <property type="project" value="InterPro"/>
</dbReference>
<dbReference type="PROSITE" id="PS00028">
    <property type="entry name" value="ZINC_FINGER_C2H2_1"/>
    <property type="match status" value="1"/>
</dbReference>
<evidence type="ECO:0000256" key="6">
    <source>
        <dbReference type="ARBA" id="ARBA00022771"/>
    </source>
</evidence>
<dbReference type="InterPro" id="IPR018957">
    <property type="entry name" value="Znf_C3HC4_RING-type"/>
</dbReference>
<dbReference type="InterPro" id="IPR000571">
    <property type="entry name" value="Znf_CCCH"/>
</dbReference>
<dbReference type="InterPro" id="IPR001841">
    <property type="entry name" value="Znf_RING"/>
</dbReference>
<evidence type="ECO:0000256" key="3">
    <source>
        <dbReference type="ARBA" id="ARBA00022679"/>
    </source>
</evidence>
<dbReference type="PROSITE" id="PS50103">
    <property type="entry name" value="ZF_C3H1"/>
    <property type="match status" value="3"/>
</dbReference>
<keyword evidence="4 9" id="KW-0479">Metal-binding</keyword>
<organism evidence="14 15">
    <name type="scientific">Lentinula aff. detonsa</name>
    <dbReference type="NCBI Taxonomy" id="2804958"/>
    <lineage>
        <taxon>Eukaryota</taxon>
        <taxon>Fungi</taxon>
        <taxon>Dikarya</taxon>
        <taxon>Basidiomycota</taxon>
        <taxon>Agaricomycotina</taxon>
        <taxon>Agaricomycetes</taxon>
        <taxon>Agaricomycetidae</taxon>
        <taxon>Agaricales</taxon>
        <taxon>Marasmiineae</taxon>
        <taxon>Omphalotaceae</taxon>
        <taxon>Lentinula</taxon>
    </lineage>
</organism>
<dbReference type="InterPro" id="IPR002867">
    <property type="entry name" value="IBR_dom"/>
</dbReference>
<dbReference type="GO" id="GO:0061630">
    <property type="term" value="F:ubiquitin protein ligase activity"/>
    <property type="evidence" value="ECO:0007669"/>
    <property type="project" value="UniProtKB-EC"/>
</dbReference>
<dbReference type="SUPFAM" id="SSF90229">
    <property type="entry name" value="CCCH zinc finger"/>
    <property type="match status" value="1"/>
</dbReference>
<evidence type="ECO:0000256" key="4">
    <source>
        <dbReference type="ARBA" id="ARBA00022723"/>
    </source>
</evidence>
<evidence type="ECO:0000256" key="9">
    <source>
        <dbReference type="PROSITE-ProRule" id="PRU00723"/>
    </source>
</evidence>
<dbReference type="Gene3D" id="3.30.1370.210">
    <property type="match status" value="1"/>
</dbReference>
<protein>
    <recommendedName>
        <fullName evidence="2">RBR-type E3 ubiquitin transferase</fullName>
        <ecNumber evidence="2">2.3.2.31</ecNumber>
    </recommendedName>
</protein>
<evidence type="ECO:0000256" key="5">
    <source>
        <dbReference type="ARBA" id="ARBA00022737"/>
    </source>
</evidence>
<name>A0AA38NJT7_9AGAR</name>
<sequence>MFRPSVLKTTTSTKQSKSTKAQDKSKDPTADNSNTGSGTSGSAKATFTKSNIENTQSKSKLPEITDPKVPSEKAEGRSGVYVNRFGEHLTVVVQEHPPFGIPIQEDEREIVLPTRSRLLKPCREFERGFCYWGRRCNRIHRLNMLFEVNKNIPWDILRSDELEVAKTSAEINEVCKSFLDGRCPFETSCPRIHLIPPLDSPSRGAFTVKLPPAPSSTKSLSSSTTCLDILSDKQQFMVNLGSHPSLETLRISELSGIERWGCETDASAWLDNDNDNSETTNSMNSSISSLEPFIHVKHPPPKNAEVCRHWLRGICERGYDCRYVHGDLEYDKSILPQESQPPAPFFYMATVHDHMRVKFSAGFKVQEVITGFETPWLYLSNIPFNVLHDDILHLLLKHGTVQDFRVDTSDQRGTLGVRARFSSDIEARNANIVLNGTRQWDSIISTQLPVNTAHGRGATIQDTAVRIEWEAPSIVGYAGYSTEAQAKNAIAIAKATYSETYIWAHMYSGLPQMAAYTVRFCNLPIHTTKEHMSKYSKPLDMMWNMPNYTSVDEVATFLRHRLESNGLEIISFDILTPPYRDGRVRAWVYFPTPAAAKAACQLLHFRKPICTGRTRIFAYHMQSLSYIIPNDQYTQIQDDITNLRERLHREVQGSTFTITFSAKSVTIRLSTVDGKDLKYLKAKFEQLRGGEVVKHNGEVLWDRFFSLPAGKAYLRKLEAIHLGITVRENPSRRRLTLFGNPGLRDIVKAVLVQKHSELQVREKRSFILGPLIGPFMHFEFPSLSQTLGPEKLVLDLWKCELVVSGQIHDFCIALQAVQRIQRKQNPHLQHGVASCPVCLGEVDCPVTLSQCKHSYCRACLVSYFQATIDNKFFPLMCLGDENNCTCPLPISLARQVLSADEFDSLAEAAFEAYIHEHPNEFHYCPSPDCMQVYRPAPSGNTLQCPSCLLRICPQCHVEQHDGFDCPDRDGGDHLFNEWIKTHNVKNCPSCKVPIERAEGCNHITCIRCRTHICWVCMQTFPRGDGIYNHMRAEHGGIGNAFDDDGL</sequence>
<dbReference type="SMART" id="SM00356">
    <property type="entry name" value="ZnF_C3H1"/>
    <property type="match status" value="3"/>
</dbReference>
<feature type="domain" description="C3H1-type" evidence="12">
    <location>
        <begin position="169"/>
        <end position="196"/>
    </location>
</feature>
<keyword evidence="3" id="KW-0808">Transferase</keyword>
<dbReference type="InterPro" id="IPR035979">
    <property type="entry name" value="RBD_domain_sf"/>
</dbReference>
<keyword evidence="15" id="KW-1185">Reference proteome</keyword>
<evidence type="ECO:0000313" key="15">
    <source>
        <dbReference type="Proteomes" id="UP001163798"/>
    </source>
</evidence>
<feature type="compositionally biased region" description="Low complexity" evidence="10">
    <location>
        <begin position="32"/>
        <end position="42"/>
    </location>
</feature>
<dbReference type="SMART" id="SM00647">
    <property type="entry name" value="IBR"/>
    <property type="match status" value="2"/>
</dbReference>
<evidence type="ECO:0000256" key="7">
    <source>
        <dbReference type="ARBA" id="ARBA00022786"/>
    </source>
</evidence>
<keyword evidence="5" id="KW-0677">Repeat</keyword>
<feature type="zinc finger region" description="C3H1-type" evidence="9">
    <location>
        <begin position="116"/>
        <end position="143"/>
    </location>
</feature>
<dbReference type="InterPro" id="IPR044066">
    <property type="entry name" value="TRIAD_supradom"/>
</dbReference>
<feature type="zinc finger region" description="C3H1-type" evidence="9">
    <location>
        <begin position="169"/>
        <end position="196"/>
    </location>
</feature>
<dbReference type="PROSITE" id="PS51873">
    <property type="entry name" value="TRIAD"/>
    <property type="match status" value="1"/>
</dbReference>
<dbReference type="PROSITE" id="PS50089">
    <property type="entry name" value="ZF_RING_2"/>
    <property type="match status" value="1"/>
</dbReference>
<gene>
    <name evidence="14" type="ORF">GGU10DRAFT_319371</name>
</gene>
<feature type="domain" description="RING-type" evidence="11">
    <location>
        <begin position="835"/>
        <end position="888"/>
    </location>
</feature>
<reference evidence="14" key="1">
    <citation type="submission" date="2022-08" db="EMBL/GenBank/DDBJ databases">
        <authorList>
            <consortium name="DOE Joint Genome Institute"/>
            <person name="Min B."/>
            <person name="Riley R."/>
            <person name="Sierra-Patev S."/>
            <person name="Naranjo-Ortiz M."/>
            <person name="Looney B."/>
            <person name="Konkel Z."/>
            <person name="Slot J.C."/>
            <person name="Sakamoto Y."/>
            <person name="Steenwyk J.L."/>
            <person name="Rokas A."/>
            <person name="Carro J."/>
            <person name="Camarero S."/>
            <person name="Ferreira P."/>
            <person name="Molpeceres G."/>
            <person name="Ruiz-Duenas F.J."/>
            <person name="Serrano A."/>
            <person name="Henrissat B."/>
            <person name="Drula E."/>
            <person name="Hughes K.W."/>
            <person name="Mata J.L."/>
            <person name="Ishikawa N.K."/>
            <person name="Vargas-Isla R."/>
            <person name="Ushijima S."/>
            <person name="Smith C.A."/>
            <person name="Ahrendt S."/>
            <person name="Andreopoulos W."/>
            <person name="He G."/>
            <person name="Labutti K."/>
            <person name="Lipzen A."/>
            <person name="Ng V."/>
            <person name="Sandor L."/>
            <person name="Barry K."/>
            <person name="Martinez A.T."/>
            <person name="Xiao Y."/>
            <person name="Gibbons J.G."/>
            <person name="Terashima K."/>
            <person name="Hibbett D.S."/>
            <person name="Grigoriev I.V."/>
        </authorList>
    </citation>
    <scope>NUCLEOTIDE SEQUENCE</scope>
    <source>
        <strain evidence="14">TFB10291</strain>
    </source>
</reference>
<dbReference type="Gene3D" id="1.20.120.1750">
    <property type="match status" value="1"/>
</dbReference>
<keyword evidence="6 9" id="KW-0863">Zinc-finger</keyword>
<dbReference type="InterPro" id="IPR013087">
    <property type="entry name" value="Znf_C2H2_type"/>
</dbReference>
<feature type="domain" description="C3H1-type" evidence="12">
    <location>
        <begin position="301"/>
        <end position="328"/>
    </location>
</feature>
<dbReference type="AlphaFoldDB" id="A0AA38NJT7"/>
<evidence type="ECO:0000313" key="14">
    <source>
        <dbReference type="EMBL" id="KAJ3781998.1"/>
    </source>
</evidence>
<dbReference type="EMBL" id="MU793508">
    <property type="protein sequence ID" value="KAJ3781998.1"/>
    <property type="molecule type" value="Genomic_DNA"/>
</dbReference>
<dbReference type="Gene3D" id="3.30.40.10">
    <property type="entry name" value="Zinc/RING finger domain, C3HC4 (zinc finger)"/>
    <property type="match status" value="1"/>
</dbReference>
<dbReference type="GO" id="GO:0008270">
    <property type="term" value="F:zinc ion binding"/>
    <property type="evidence" value="ECO:0007669"/>
    <property type="project" value="UniProtKB-KW"/>
</dbReference>
<evidence type="ECO:0000256" key="8">
    <source>
        <dbReference type="ARBA" id="ARBA00022833"/>
    </source>
</evidence>
<evidence type="ECO:0000259" key="11">
    <source>
        <dbReference type="PROSITE" id="PS50089"/>
    </source>
</evidence>
<comment type="caution">
    <text evidence="14">The sequence shown here is derived from an EMBL/GenBank/DDBJ whole genome shotgun (WGS) entry which is preliminary data.</text>
</comment>